<dbReference type="Gene3D" id="2.60.60.30">
    <property type="entry name" value="sav2460 like domains"/>
    <property type="match status" value="1"/>
</dbReference>
<sequence>MLTLADAAYRVNSRSFNILAAILRGGKLVLPNLDVDAQREMAAGHAGPQLDQALHSQLTLECLGFVYSKDVILTLSWMSEADVVHVHSNLVHILTRAQGAHQVYHPMYPNFPDQVLEASDKELLANAWMHYQGDWLGIRVLPNYTTAKRSRLKQLEHSKPTALALAQPAAVSDHLLRLINGNASMSEANKLLVLEMLEYFQETQPGLLLEMLKERATVPQKEIRALVGGWLLTNAPVTFESAEFARLFQTPTDLLRLSAAASARSLKTVDLTLSTPPRFGKVSRGMRRLLLALLNSLDADSMRAEMFQRREQWVRLGEVLHPGEYQRRFTRAYDHFTALRNNDMPVTWAGTVEKNLASRDTLAAIELLAQRPGAFARKLHETVRKATGANKEAVLKAFAKVADKVSTPVLVQLRQRMQADLDNVTVQAFAPKGGVGRIWVPQDSAPRVAESSAAFVVKTVSDVLAARFAELPALGKVYVDPALAGYSVPFAQRTAQKALRTVGRGSRIDLGDENILRAFLWWNESGKDKNGDRYTIGRTDLDLSCAVLDESLNYLTHCSFTQLRTQGLTHSGDITSAPNGACEFIDIDFTRLPDDAAYIALVAFSYTQQNFGDMPEAYLGWMARADGESGEIYDARTVRQKVDLTASGERVLVGYIDVARRQFVWADLVLPARCSGFNAIETATIMTGVLARGIVSPVRPTLGVLLEDHAKARGELVASAEEADIVFSSQLPTAVTPAKPDQKVVTAYDAEVIIAEFLQ</sequence>
<evidence type="ECO:0000313" key="2">
    <source>
        <dbReference type="EMBL" id="KWA84255.1"/>
    </source>
</evidence>
<evidence type="ECO:0000256" key="1">
    <source>
        <dbReference type="ARBA" id="ARBA00022686"/>
    </source>
</evidence>
<dbReference type="PANTHER" id="PTHR32097">
    <property type="entry name" value="CAMP-BINDING PROTEIN 1-RELATED"/>
    <property type="match status" value="1"/>
</dbReference>
<dbReference type="RefSeq" id="WP_060192653.1">
    <property type="nucleotide sequence ID" value="NZ_LPHD01000049.1"/>
</dbReference>
<dbReference type="GO" id="GO:0046690">
    <property type="term" value="P:response to tellurium ion"/>
    <property type="evidence" value="ECO:0007669"/>
    <property type="project" value="UniProtKB-KW"/>
</dbReference>
<dbReference type="Proteomes" id="UP000060630">
    <property type="component" value="Unassembled WGS sequence"/>
</dbReference>
<organism evidence="2 3">
    <name type="scientific">Burkholderia ubonensis</name>
    <dbReference type="NCBI Taxonomy" id="101571"/>
    <lineage>
        <taxon>Bacteria</taxon>
        <taxon>Pseudomonadati</taxon>
        <taxon>Pseudomonadota</taxon>
        <taxon>Betaproteobacteria</taxon>
        <taxon>Burkholderiales</taxon>
        <taxon>Burkholderiaceae</taxon>
        <taxon>Burkholderia</taxon>
        <taxon>Burkholderia cepacia complex</taxon>
    </lineage>
</organism>
<reference evidence="2 3" key="1">
    <citation type="submission" date="2015-11" db="EMBL/GenBank/DDBJ databases">
        <title>Expanding the genomic diversity of Burkholderia species for the development of highly accurate diagnostics.</title>
        <authorList>
            <person name="Sahl J."/>
            <person name="Keim P."/>
            <person name="Wagner D."/>
        </authorList>
    </citation>
    <scope>NUCLEOTIDE SEQUENCE [LARGE SCALE GENOMIC DNA]</scope>
    <source>
        <strain evidence="2 3">MSMB2087WGS</strain>
    </source>
</reference>
<keyword evidence="1" id="KW-0778">Tellurium resistance</keyword>
<dbReference type="PANTHER" id="PTHR32097:SF18">
    <property type="entry name" value="RING-TYPE DOMAIN-CONTAINING PROTEIN"/>
    <property type="match status" value="1"/>
</dbReference>
<evidence type="ECO:0008006" key="4">
    <source>
        <dbReference type="Google" id="ProtNLM"/>
    </source>
</evidence>
<gene>
    <name evidence="2" type="ORF">WL29_23125</name>
</gene>
<dbReference type="InterPro" id="IPR003325">
    <property type="entry name" value="TerD"/>
</dbReference>
<dbReference type="CDD" id="cd06974">
    <property type="entry name" value="TerD_like"/>
    <property type="match status" value="1"/>
</dbReference>
<dbReference type="InterPro" id="IPR051324">
    <property type="entry name" value="Stress/Tellurium_Resist"/>
</dbReference>
<name>A0A125DMF9_9BURK</name>
<comment type="caution">
    <text evidence="2">The sequence shown here is derived from an EMBL/GenBank/DDBJ whole genome shotgun (WGS) entry which is preliminary data.</text>
</comment>
<accession>A0A125DMF9</accession>
<proteinExistence type="predicted"/>
<dbReference type="EMBL" id="LPHD01000049">
    <property type="protein sequence ID" value="KWA84255.1"/>
    <property type="molecule type" value="Genomic_DNA"/>
</dbReference>
<protein>
    <recommendedName>
        <fullName evidence="4">TerD domain-containing protein</fullName>
    </recommendedName>
</protein>
<evidence type="ECO:0000313" key="3">
    <source>
        <dbReference type="Proteomes" id="UP000060630"/>
    </source>
</evidence>
<dbReference type="AlphaFoldDB" id="A0A125DMF9"/>